<comment type="subcellular location">
    <subcellularLocation>
        <location evidence="1">Membrane</location>
        <topology evidence="1">Multi-pass membrane protein</topology>
    </subcellularLocation>
</comment>
<evidence type="ECO:0000256" key="3">
    <source>
        <dbReference type="ARBA" id="ARBA00022692"/>
    </source>
</evidence>
<protein>
    <recommendedName>
        <fullName evidence="10">Transmembrane protein 45B</fullName>
    </recommendedName>
</protein>
<evidence type="ECO:0000256" key="7">
    <source>
        <dbReference type="SAM" id="Phobius"/>
    </source>
</evidence>
<evidence type="ECO:0000256" key="4">
    <source>
        <dbReference type="ARBA" id="ARBA00022989"/>
    </source>
</evidence>
<feature type="transmembrane region" description="Helical" evidence="7">
    <location>
        <begin position="148"/>
        <end position="167"/>
    </location>
</feature>
<comment type="similarity">
    <text evidence="2">Belongs to the TMEM45 family.</text>
</comment>
<evidence type="ECO:0000313" key="8">
    <source>
        <dbReference type="EMBL" id="KAK3097878.1"/>
    </source>
</evidence>
<feature type="transmembrane region" description="Helical" evidence="7">
    <location>
        <begin position="220"/>
        <end position="245"/>
    </location>
</feature>
<dbReference type="AlphaFoldDB" id="A0AA88YEY4"/>
<feature type="transmembrane region" description="Helical" evidence="7">
    <location>
        <begin position="62"/>
        <end position="81"/>
    </location>
</feature>
<keyword evidence="4 7" id="KW-1133">Transmembrane helix</keyword>
<gene>
    <name evidence="8" type="ORF">FSP39_014077</name>
</gene>
<evidence type="ECO:0000313" key="9">
    <source>
        <dbReference type="Proteomes" id="UP001186944"/>
    </source>
</evidence>
<comment type="caution">
    <text evidence="8">The sequence shown here is derived from an EMBL/GenBank/DDBJ whole genome shotgun (WGS) entry which is preliminary data.</text>
</comment>
<proteinExistence type="inferred from homology"/>
<evidence type="ECO:0000256" key="6">
    <source>
        <dbReference type="SAM" id="MobiDB-lite"/>
    </source>
</evidence>
<evidence type="ECO:0000256" key="1">
    <source>
        <dbReference type="ARBA" id="ARBA00004141"/>
    </source>
</evidence>
<feature type="transmembrane region" description="Helical" evidence="7">
    <location>
        <begin position="179"/>
        <end position="200"/>
    </location>
</feature>
<dbReference type="Proteomes" id="UP001186944">
    <property type="component" value="Unassembled WGS sequence"/>
</dbReference>
<dbReference type="InterPro" id="IPR042127">
    <property type="entry name" value="TMEM45"/>
</dbReference>
<feature type="region of interest" description="Disordered" evidence="6">
    <location>
        <begin position="273"/>
        <end position="292"/>
    </location>
</feature>
<keyword evidence="9" id="KW-1185">Reference proteome</keyword>
<evidence type="ECO:0008006" key="10">
    <source>
        <dbReference type="Google" id="ProtNLM"/>
    </source>
</evidence>
<feature type="transmembrane region" description="Helical" evidence="7">
    <location>
        <begin position="93"/>
        <end position="112"/>
    </location>
</feature>
<evidence type="ECO:0000256" key="5">
    <source>
        <dbReference type="ARBA" id="ARBA00023136"/>
    </source>
</evidence>
<accession>A0AA88YEY4</accession>
<organism evidence="8 9">
    <name type="scientific">Pinctada imbricata</name>
    <name type="common">Atlantic pearl-oyster</name>
    <name type="synonym">Pinctada martensii</name>
    <dbReference type="NCBI Taxonomy" id="66713"/>
    <lineage>
        <taxon>Eukaryota</taxon>
        <taxon>Metazoa</taxon>
        <taxon>Spiralia</taxon>
        <taxon>Lophotrochozoa</taxon>
        <taxon>Mollusca</taxon>
        <taxon>Bivalvia</taxon>
        <taxon>Autobranchia</taxon>
        <taxon>Pteriomorphia</taxon>
        <taxon>Pterioida</taxon>
        <taxon>Pterioidea</taxon>
        <taxon>Pteriidae</taxon>
        <taxon>Pinctada</taxon>
    </lineage>
</organism>
<dbReference type="EMBL" id="VSWD01000007">
    <property type="protein sequence ID" value="KAK3097878.1"/>
    <property type="molecule type" value="Genomic_DNA"/>
</dbReference>
<dbReference type="Pfam" id="PF04819">
    <property type="entry name" value="DUF716"/>
    <property type="match status" value="1"/>
</dbReference>
<name>A0AA88YEY4_PINIB</name>
<sequence>MGSFGGHALPGSFFILFALWWTVQMFNRYFQSLRRNTRFRSSVTYPCTCLCGKLQEWPIEAVVKLFFVSLGFTMEIITGSSDGKFTALGNGQHATMFFFFGLSGCIDLLLYFRAPLPKDLDYIITLLSVGIEGLLFHFHLHGRNELDVLLHTLLIYTIILNMMAICFEIRYRNSLLAALGRAYCFFLQGTWFWQVGFILYNPNPNAEKWKGDDHDELMIATMFFAWHVGAVFLIMLAIGGVIACFHKRFNGYVEEEIAMKRLIHTGSNGQTLISMNDDDSDSDIEFQKPVTK</sequence>
<dbReference type="PANTHER" id="PTHR16007:SF15">
    <property type="entry name" value="TRANSMEMBRANE PROTEIN 45B"/>
    <property type="match status" value="1"/>
</dbReference>
<keyword evidence="3 7" id="KW-0812">Transmembrane</keyword>
<keyword evidence="5 7" id="KW-0472">Membrane</keyword>
<dbReference type="InterPro" id="IPR006904">
    <property type="entry name" value="DUF716"/>
</dbReference>
<feature type="transmembrane region" description="Helical" evidence="7">
    <location>
        <begin position="124"/>
        <end position="142"/>
    </location>
</feature>
<reference evidence="8" key="1">
    <citation type="submission" date="2019-08" db="EMBL/GenBank/DDBJ databases">
        <title>The improved chromosome-level genome for the pearl oyster Pinctada fucata martensii using PacBio sequencing and Hi-C.</title>
        <authorList>
            <person name="Zheng Z."/>
        </authorList>
    </citation>
    <scope>NUCLEOTIDE SEQUENCE</scope>
    <source>
        <strain evidence="8">ZZ-2019</strain>
        <tissue evidence="8">Adductor muscle</tissue>
    </source>
</reference>
<dbReference type="PANTHER" id="PTHR16007">
    <property type="entry name" value="EPIDIDYMAL MEMBRANE PROTEIN E9-RELATED"/>
    <property type="match status" value="1"/>
</dbReference>
<evidence type="ECO:0000256" key="2">
    <source>
        <dbReference type="ARBA" id="ARBA00006948"/>
    </source>
</evidence>
<dbReference type="GO" id="GO:0016020">
    <property type="term" value="C:membrane"/>
    <property type="evidence" value="ECO:0007669"/>
    <property type="project" value="UniProtKB-SubCell"/>
</dbReference>
<feature type="transmembrane region" description="Helical" evidence="7">
    <location>
        <begin position="12"/>
        <end position="30"/>
    </location>
</feature>